<reference evidence="6" key="1">
    <citation type="journal article" date="2014" name="Front. Microbiol.">
        <title>High frequency of phylogenetically diverse reductive dehalogenase-homologous genes in deep subseafloor sedimentary metagenomes.</title>
        <authorList>
            <person name="Kawai M."/>
            <person name="Futagami T."/>
            <person name="Toyoda A."/>
            <person name="Takaki Y."/>
            <person name="Nishi S."/>
            <person name="Hori S."/>
            <person name="Arai W."/>
            <person name="Tsubouchi T."/>
            <person name="Morono Y."/>
            <person name="Uchiyama I."/>
            <person name="Ito T."/>
            <person name="Fujiyama A."/>
            <person name="Inagaki F."/>
            <person name="Takami H."/>
        </authorList>
    </citation>
    <scope>NUCLEOTIDE SEQUENCE</scope>
    <source>
        <strain evidence="6">Expedition CK06-06</strain>
    </source>
</reference>
<dbReference type="Pfam" id="PF01370">
    <property type="entry name" value="Epimerase"/>
    <property type="match status" value="1"/>
</dbReference>
<keyword evidence="3" id="KW-0520">NAD</keyword>
<protein>
    <recommendedName>
        <fullName evidence="5">NAD-dependent epimerase/dehydratase domain-containing protein</fullName>
    </recommendedName>
</protein>
<dbReference type="Gene3D" id="3.40.50.720">
    <property type="entry name" value="NAD(P)-binding Rossmann-like Domain"/>
    <property type="match status" value="1"/>
</dbReference>
<keyword evidence="4" id="KW-0456">Lyase</keyword>
<dbReference type="GO" id="GO:0070403">
    <property type="term" value="F:NAD+ binding"/>
    <property type="evidence" value="ECO:0007669"/>
    <property type="project" value="InterPro"/>
</dbReference>
<dbReference type="PANTHER" id="PTHR43078:SF6">
    <property type="entry name" value="UDP-GLUCURONIC ACID DECARBOXYLASE 1"/>
    <property type="match status" value="1"/>
</dbReference>
<evidence type="ECO:0000259" key="5">
    <source>
        <dbReference type="Pfam" id="PF01370"/>
    </source>
</evidence>
<dbReference type="InterPro" id="IPR001509">
    <property type="entry name" value="Epimerase_deHydtase"/>
</dbReference>
<organism evidence="6">
    <name type="scientific">marine sediment metagenome</name>
    <dbReference type="NCBI Taxonomy" id="412755"/>
    <lineage>
        <taxon>unclassified sequences</taxon>
        <taxon>metagenomes</taxon>
        <taxon>ecological metagenomes</taxon>
    </lineage>
</organism>
<accession>X0VVK7</accession>
<dbReference type="InterPro" id="IPR044516">
    <property type="entry name" value="UXS-like"/>
</dbReference>
<dbReference type="GO" id="GO:0005737">
    <property type="term" value="C:cytoplasm"/>
    <property type="evidence" value="ECO:0007669"/>
    <property type="project" value="TreeGrafter"/>
</dbReference>
<evidence type="ECO:0000313" key="6">
    <source>
        <dbReference type="EMBL" id="GAG04561.1"/>
    </source>
</evidence>
<dbReference type="UniPathway" id="UPA00796">
    <property type="reaction ID" value="UER00771"/>
</dbReference>
<proteinExistence type="predicted"/>
<comment type="caution">
    <text evidence="6">The sequence shown here is derived from an EMBL/GenBank/DDBJ whole genome shotgun (WGS) entry which is preliminary data.</text>
</comment>
<dbReference type="GO" id="GO:0042732">
    <property type="term" value="P:D-xylose metabolic process"/>
    <property type="evidence" value="ECO:0007669"/>
    <property type="project" value="InterPro"/>
</dbReference>
<dbReference type="GO" id="GO:0048040">
    <property type="term" value="F:UDP-glucuronate decarboxylase activity"/>
    <property type="evidence" value="ECO:0007669"/>
    <property type="project" value="TreeGrafter"/>
</dbReference>
<name>X0VVK7_9ZZZZ</name>
<dbReference type="SUPFAM" id="SSF51735">
    <property type="entry name" value="NAD(P)-binding Rossmann-fold domains"/>
    <property type="match status" value="1"/>
</dbReference>
<dbReference type="GO" id="GO:0033320">
    <property type="term" value="P:UDP-D-xylose biosynthetic process"/>
    <property type="evidence" value="ECO:0007669"/>
    <property type="project" value="UniProtKB-UniPathway"/>
</dbReference>
<dbReference type="EMBL" id="BARS01020203">
    <property type="protein sequence ID" value="GAG04561.1"/>
    <property type="molecule type" value="Genomic_DNA"/>
</dbReference>
<evidence type="ECO:0000256" key="3">
    <source>
        <dbReference type="ARBA" id="ARBA00023027"/>
    </source>
</evidence>
<evidence type="ECO:0000256" key="2">
    <source>
        <dbReference type="ARBA" id="ARBA00022793"/>
    </source>
</evidence>
<gene>
    <name evidence="6" type="ORF">S01H1_32613</name>
</gene>
<evidence type="ECO:0000256" key="1">
    <source>
        <dbReference type="ARBA" id="ARBA00001911"/>
    </source>
</evidence>
<keyword evidence="2" id="KW-0210">Decarboxylase</keyword>
<comment type="cofactor">
    <cofactor evidence="1">
        <name>NAD(+)</name>
        <dbReference type="ChEBI" id="CHEBI:57540"/>
    </cofactor>
</comment>
<evidence type="ECO:0000256" key="4">
    <source>
        <dbReference type="ARBA" id="ARBA00023239"/>
    </source>
</evidence>
<dbReference type="AlphaFoldDB" id="X0VVK7"/>
<dbReference type="InterPro" id="IPR036291">
    <property type="entry name" value="NAD(P)-bd_dom_sf"/>
</dbReference>
<sequence length="213" mass="23710">MRILVTGGAGYIGSHLVDALMAQGHELYVVDNLSTGRIDNIRHLLENEHFHFVNDSILNETLMERIIVQVDLIYHLAAVVGVKYVVEDPLRAILTNVRGTEAVLELAFKHWKKVVIASSSEIYGKSTEVPLSEDGDRVLGPTSVGRWSYSDSKAIDEYFALAYSKRGLPVVVVRYFNSYGPRLDPKGYGSVIARFISQALRGQPLTVYDDGQQ</sequence>
<feature type="domain" description="NAD-dependent epimerase/dehydratase" evidence="5">
    <location>
        <begin position="3"/>
        <end position="213"/>
    </location>
</feature>
<feature type="non-terminal residue" evidence="6">
    <location>
        <position position="213"/>
    </location>
</feature>
<dbReference type="PANTHER" id="PTHR43078">
    <property type="entry name" value="UDP-GLUCURONIC ACID DECARBOXYLASE-RELATED"/>
    <property type="match status" value="1"/>
</dbReference>